<dbReference type="Proteomes" id="UP000134372">
    <property type="component" value="Segment"/>
</dbReference>
<dbReference type="InterPro" id="IPR036676">
    <property type="entry name" value="PurM-like_C_sf"/>
</dbReference>
<evidence type="ECO:0000259" key="5">
    <source>
        <dbReference type="Pfam" id="PF12818"/>
    </source>
</evidence>
<feature type="domain" description="PurM-like C-terminal" evidence="4">
    <location>
        <begin position="847"/>
        <end position="942"/>
    </location>
</feature>
<dbReference type="InterPro" id="IPR024346">
    <property type="entry name" value="Tegument_herpes_virus_N"/>
</dbReference>
<dbReference type="PANTHER" id="PTHR10099">
    <property type="entry name" value="PHOSPHORIBOSYLFORMYLGLYCINAMIDINE SYNTHASE"/>
    <property type="match status" value="1"/>
</dbReference>
<dbReference type="EMBL" id="KF703446">
    <property type="protein sequence ID" value="AGY30763.1"/>
    <property type="molecule type" value="Genomic_DNA"/>
</dbReference>
<dbReference type="SMART" id="SM01211">
    <property type="entry name" value="GATase_5"/>
    <property type="match status" value="1"/>
</dbReference>
<keyword evidence="3" id="KW-0946">Virion</keyword>
<dbReference type="KEGG" id="vg:65099430"/>
<evidence type="ECO:0000256" key="2">
    <source>
        <dbReference type="ARBA" id="ARBA00022580"/>
    </source>
</evidence>
<dbReference type="GeneID" id="65099430"/>
<evidence type="ECO:0000256" key="1">
    <source>
        <dbReference type="ARBA" id="ARBA00004535"/>
    </source>
</evidence>
<dbReference type="SUPFAM" id="SSF52317">
    <property type="entry name" value="Class I glutamine amidotransferase-like"/>
    <property type="match status" value="1"/>
</dbReference>
<dbReference type="GO" id="GO:0075733">
    <property type="term" value="P:intracellular transport of virus"/>
    <property type="evidence" value="ECO:0007669"/>
    <property type="project" value="InterPro"/>
</dbReference>
<dbReference type="SUPFAM" id="SSF55326">
    <property type="entry name" value="PurM N-terminal domain-like"/>
    <property type="match status" value="1"/>
</dbReference>
<feature type="domain" description="Tegument protein herpes virus N-terminal" evidence="5">
    <location>
        <begin position="241"/>
        <end position="516"/>
    </location>
</feature>
<organism evidence="7 8">
    <name type="scientific">Retroperitoneal fibromatosis-associated herpesvirus</name>
    <dbReference type="NCBI Taxonomy" id="111469"/>
    <lineage>
        <taxon>Viruses</taxon>
        <taxon>Duplodnaviria</taxon>
        <taxon>Heunggongvirae</taxon>
        <taxon>Peploviricota</taxon>
        <taxon>Herviviricetes</taxon>
        <taxon>Herpesvirales</taxon>
        <taxon>Orthoherpesviridae</taxon>
        <taxon>Gammaherpesvirinae</taxon>
        <taxon>Rhadinovirus</taxon>
        <taxon>Rhadinovirus macacinegamma8</taxon>
        <taxon>Macacine gammaherpesvirus 8</taxon>
    </lineage>
</organism>
<dbReference type="Pfam" id="PF02769">
    <property type="entry name" value="AIRS_C"/>
    <property type="match status" value="1"/>
</dbReference>
<evidence type="ECO:0000313" key="8">
    <source>
        <dbReference type="Proteomes" id="UP000134372"/>
    </source>
</evidence>
<dbReference type="PANTHER" id="PTHR10099:SF1">
    <property type="entry name" value="PHOSPHORIBOSYLFORMYLGLYCINAMIDINE SYNTHASE"/>
    <property type="match status" value="1"/>
</dbReference>
<name>U5NM95_9GAMA</name>
<dbReference type="Gene3D" id="3.40.50.880">
    <property type="match status" value="1"/>
</dbReference>
<reference evidence="7 8" key="1">
    <citation type="journal article" date="2013" name="J. Virol.">
        <title>Next-Generation Sequence Analysis of the Genome of RFHVMn, the Macaque Homolog of Kaposi's Sarcoma (KS)-Associated Herpesvirus, from a KS-Like Tumor of a Pig-Tailed Macaque.</title>
        <authorList>
            <person name="Bruce A.G."/>
            <person name="Ryan J.T."/>
            <person name="Thomas M.J."/>
            <person name="Peng X."/>
            <person name="Grundhoff A."/>
            <person name="Tsai C.C."/>
            <person name="Rose T.M."/>
        </authorList>
    </citation>
    <scope>NUCLEOTIDE SEQUENCE [LARGE SCALE GENOMIC DNA]</scope>
    <source>
        <strain evidence="7">RFHVMnM78114</strain>
    </source>
</reference>
<keyword evidence="2" id="KW-0920">Virion tegument</keyword>
<dbReference type="InterPro" id="IPR036921">
    <property type="entry name" value="PurM-like_N_sf"/>
</dbReference>
<evidence type="ECO:0000256" key="3">
    <source>
        <dbReference type="ARBA" id="ARBA00022844"/>
    </source>
</evidence>
<dbReference type="Pfam" id="PF12818">
    <property type="entry name" value="Tegument_dsDNA"/>
    <property type="match status" value="1"/>
</dbReference>
<comment type="subcellular location">
    <subcellularLocation>
        <location evidence="1">Virion tegument</location>
    </subcellularLocation>
</comment>
<dbReference type="Pfam" id="PF22689">
    <property type="entry name" value="FGAR-AT_PurM_N-like"/>
    <property type="match status" value="1"/>
</dbReference>
<keyword evidence="8" id="KW-1185">Reference proteome</keyword>
<dbReference type="InterPro" id="IPR010077">
    <property type="entry name" value="Herpes_virus_tegument"/>
</dbReference>
<dbReference type="NCBIfam" id="TIGR01739">
    <property type="entry name" value="tegu_FGAM_synt"/>
    <property type="match status" value="1"/>
</dbReference>
<dbReference type="GO" id="GO:0004642">
    <property type="term" value="F:phosphoribosylformylglycinamidine synthase activity"/>
    <property type="evidence" value="ECO:0007669"/>
    <property type="project" value="TreeGrafter"/>
</dbReference>
<protein>
    <submittedName>
        <fullName evidence="7">ORF75</fullName>
    </submittedName>
</protein>
<proteinExistence type="predicted"/>
<dbReference type="InterPro" id="IPR029062">
    <property type="entry name" value="Class_I_gatase-like"/>
</dbReference>
<dbReference type="GO" id="GO:0043657">
    <property type="term" value="C:host cell"/>
    <property type="evidence" value="ECO:0007669"/>
    <property type="project" value="GOC"/>
</dbReference>
<accession>U5NM95</accession>
<evidence type="ECO:0000313" key="7">
    <source>
        <dbReference type="EMBL" id="AGY30763.1"/>
    </source>
</evidence>
<dbReference type="InterPro" id="IPR055181">
    <property type="entry name" value="FGAR-AT_PurM_N-like"/>
</dbReference>
<evidence type="ECO:0000259" key="6">
    <source>
        <dbReference type="Pfam" id="PF22689"/>
    </source>
</evidence>
<dbReference type="Gene3D" id="3.90.650.10">
    <property type="entry name" value="PurM-like C-terminal domain"/>
    <property type="match status" value="1"/>
</dbReference>
<dbReference type="InterPro" id="IPR010918">
    <property type="entry name" value="PurM-like_C_dom"/>
</dbReference>
<dbReference type="GO" id="GO:0006164">
    <property type="term" value="P:purine nucleotide biosynthetic process"/>
    <property type="evidence" value="ECO:0007669"/>
    <property type="project" value="TreeGrafter"/>
</dbReference>
<dbReference type="Pfam" id="PF13507">
    <property type="entry name" value="GATase_5"/>
    <property type="match status" value="1"/>
</dbReference>
<sequence>MARSVQGFWLPGDLTPDEEAFVAFYTGRQGHLTLIAGGTRGFNLLWLIYPSPAVSSAERERREAEMQLTLALMGPHFDYPQSSRRSAPEGGPHLVSFGYGPDLRRRPTTVSMELTAVLAELGMTSLQRLEIGRHLLSRIVQTLMTPIPEHFIQAFTAHTEMVPYRGLEPIGSPPDDAPPQQAQDVIRDALMLPLAPDLLSLAVQASTGDNYNLARYFVVANSCTVDMWGWHCSRHAFEPLEAYTHVHSSFHLGLRDLSDLLFHGTLFPGGHTQAALTGLYATNPALGPRAQGRRRRIVARGLNHASLLHGAGVPTLGGFLKTVDTVPSALGNVMAVCSITTTTAKDDIVLRRMRQNQHVICFGRFDPTTTPDSYPGLYTDSADNVTRALQTVHLVHQLAEGPVFSSLNRSHDPGIVEVQLRAVVARMGLLLFLSRLPGEVRDHLPTDPPASPETIQDTVSRYFLQVYSSLLFAVVAESWGPEVSRNDTPLDVVMRAARLCGCPVSILGITTEQQGIRIVDDLPREGDTSELQLIVSMDELPSTSQSAWLSTSSDHLGVVIADTVDWSLFNISSIVHQMLRCPTVGSKEMFTRHMDRCSNGLIAQQAGIGPLDLPLSDYHLVLHSAMLAERVAPAQAGIVEVLSPDEARRVQRDVEGWVKTLPTTPVIQPAWRGQAMALGEQAYKMAINVISGATYAIAEAITNIMFSPVSKLQDIVLAAAVTWSSESSQAQALQQCIFTCKEFCRDLGVGLSFTSGSTSLPLSERMLQITQRQETVEVVQFNSIVFTSSAEVKASRYRVTPDLKRQGNALVYLPVSQHCTVEGSTFEHLFLACRNPVPPLNSAKIASLFYLIKFLMSNRLVVSGHDIGDGGLLVAAIEMAMAGCRGLALSIPDHPNPLEILVSETPGALVEVPQEKLALVLAAARDYSCIAHVIGEVGHEGQAQSVTVSQNDACIFQETLSSLLVSWTAFADETWAITAPPMDPGEEMHRKDHGMLEHHLGGLQELCMQNRLRIFACPRAPRRVASLVIPGSSPPYALMSAFQNVGFEVACVTVEELKSGLSLNGFSGLITSQTTGCQASYVSARAWAAALANNPTSVGTLAAFFGRLDTFSVCCGEVGFQLLTALGVIARQETMYNTFGPLPPHRWLVNLEPNVSGTYDSHWLNVHIPQNTRSIFLRVLRGTVLPCWAQGRFLGVRYERDALEYIFRERGNIAMAYHSQSADENHYARHYPRNPTAHSTVAGLTSNNGRHTALLVDPALTFHPWQWQYIPRDLTPMTTSPWALAFQAMYVWCVRRVQLHDPL</sequence>
<dbReference type="GO" id="GO:0019033">
    <property type="term" value="C:viral tegument"/>
    <property type="evidence" value="ECO:0007669"/>
    <property type="project" value="UniProtKB-SubCell"/>
</dbReference>
<dbReference type="SUPFAM" id="SSF56042">
    <property type="entry name" value="PurM C-terminal domain-like"/>
    <property type="match status" value="1"/>
</dbReference>
<dbReference type="Gene3D" id="3.30.1330.10">
    <property type="entry name" value="PurM-like, N-terminal domain"/>
    <property type="match status" value="1"/>
</dbReference>
<feature type="domain" description="FGAR-AT PurM N-terminal-like" evidence="6">
    <location>
        <begin position="671"/>
        <end position="787"/>
    </location>
</feature>
<evidence type="ECO:0000259" key="4">
    <source>
        <dbReference type="Pfam" id="PF02769"/>
    </source>
</evidence>
<dbReference type="RefSeq" id="YP_010084444.1">
    <property type="nucleotide sequence ID" value="NC_055135.1"/>
</dbReference>